<dbReference type="InterPro" id="IPR016161">
    <property type="entry name" value="Ald_DH/histidinol_DH"/>
</dbReference>
<evidence type="ECO:0000256" key="2">
    <source>
        <dbReference type="PROSITE-ProRule" id="PRU10007"/>
    </source>
</evidence>
<keyword evidence="1 3" id="KW-0560">Oxidoreductase</keyword>
<evidence type="ECO:0000313" key="5">
    <source>
        <dbReference type="EMBL" id="KAL2850546.1"/>
    </source>
</evidence>
<dbReference type="InterPro" id="IPR029510">
    <property type="entry name" value="Ald_DH_CS_GLU"/>
</dbReference>
<feature type="active site" evidence="2">
    <location>
        <position position="251"/>
    </location>
</feature>
<comment type="similarity">
    <text evidence="3">Belongs to the aldehyde dehydrogenase family.</text>
</comment>
<comment type="caution">
    <text evidence="5">The sequence shown here is derived from an EMBL/GenBank/DDBJ whole genome shotgun (WGS) entry which is preliminary data.</text>
</comment>
<dbReference type="InterPro" id="IPR016162">
    <property type="entry name" value="Ald_DH_N"/>
</dbReference>
<evidence type="ECO:0000256" key="3">
    <source>
        <dbReference type="RuleBase" id="RU003345"/>
    </source>
</evidence>
<dbReference type="GeneID" id="98163088"/>
<feature type="domain" description="Aldehyde dehydrogenase" evidence="4">
    <location>
        <begin position="18"/>
        <end position="469"/>
    </location>
</feature>
<dbReference type="Gene3D" id="3.40.605.10">
    <property type="entry name" value="Aldehyde Dehydrogenase, Chain A, domain 1"/>
    <property type="match status" value="1"/>
</dbReference>
<dbReference type="EMBL" id="JBFXLR010000020">
    <property type="protein sequence ID" value="KAL2850546.1"/>
    <property type="molecule type" value="Genomic_DNA"/>
</dbReference>
<proteinExistence type="inferred from homology"/>
<accession>A0ABR4KE48</accession>
<evidence type="ECO:0000259" key="4">
    <source>
        <dbReference type="Pfam" id="PF00171"/>
    </source>
</evidence>
<dbReference type="InterPro" id="IPR015590">
    <property type="entry name" value="Aldehyde_DH_dom"/>
</dbReference>
<name>A0ABR4KE48_9EURO</name>
<keyword evidence="6" id="KW-1185">Reference proteome</keyword>
<dbReference type="RefSeq" id="XP_070899415.1">
    <property type="nucleotide sequence ID" value="XM_071047924.1"/>
</dbReference>
<gene>
    <name evidence="5" type="ORF">BJX68DRAFT_275795</name>
</gene>
<reference evidence="5 6" key="1">
    <citation type="submission" date="2024-07" db="EMBL/GenBank/DDBJ databases">
        <title>Section-level genome sequencing and comparative genomics of Aspergillus sections Usti and Cavernicolus.</title>
        <authorList>
            <consortium name="Lawrence Berkeley National Laboratory"/>
            <person name="Nybo J.L."/>
            <person name="Vesth T.C."/>
            <person name="Theobald S."/>
            <person name="Frisvad J.C."/>
            <person name="Larsen T.O."/>
            <person name="Kjaerboelling I."/>
            <person name="Rothschild-Mancinelli K."/>
            <person name="Lyhne E.K."/>
            <person name="Kogle M.E."/>
            <person name="Barry K."/>
            <person name="Clum A."/>
            <person name="Na H."/>
            <person name="Ledsgaard L."/>
            <person name="Lin J."/>
            <person name="Lipzen A."/>
            <person name="Kuo A."/>
            <person name="Riley R."/>
            <person name="Mondo S."/>
            <person name="LaButti K."/>
            <person name="Haridas S."/>
            <person name="Pangalinan J."/>
            <person name="Salamov A.A."/>
            <person name="Simmons B.A."/>
            <person name="Magnuson J.K."/>
            <person name="Chen J."/>
            <person name="Drula E."/>
            <person name="Henrissat B."/>
            <person name="Wiebenga A."/>
            <person name="Lubbers R.J."/>
            <person name="Gomes A.C."/>
            <person name="Macurrencykelacurrency M.R."/>
            <person name="Stajich J."/>
            <person name="Grigoriev I.V."/>
            <person name="Mortensen U.H."/>
            <person name="De vries R.P."/>
            <person name="Baker S.E."/>
            <person name="Andersen M.R."/>
        </authorList>
    </citation>
    <scope>NUCLEOTIDE SEQUENCE [LARGE SCALE GENOMIC DNA]</scope>
    <source>
        <strain evidence="5 6">CBS 756.74</strain>
    </source>
</reference>
<dbReference type="PANTHER" id="PTHR43353:SF6">
    <property type="entry name" value="CYTOPLASMIC ALDEHYDE DEHYDROGENASE (EUROFUNG)"/>
    <property type="match status" value="1"/>
</dbReference>
<organism evidence="5 6">
    <name type="scientific">Aspergillus pseudodeflectus</name>
    <dbReference type="NCBI Taxonomy" id="176178"/>
    <lineage>
        <taxon>Eukaryota</taxon>
        <taxon>Fungi</taxon>
        <taxon>Dikarya</taxon>
        <taxon>Ascomycota</taxon>
        <taxon>Pezizomycotina</taxon>
        <taxon>Eurotiomycetes</taxon>
        <taxon>Eurotiomycetidae</taxon>
        <taxon>Eurotiales</taxon>
        <taxon>Aspergillaceae</taxon>
        <taxon>Aspergillus</taxon>
        <taxon>Aspergillus subgen. Nidulantes</taxon>
    </lineage>
</organism>
<dbReference type="Gene3D" id="3.40.309.10">
    <property type="entry name" value="Aldehyde Dehydrogenase, Chain A, domain 2"/>
    <property type="match status" value="1"/>
</dbReference>
<protein>
    <submittedName>
        <fullName evidence="5">Aldehyde dehydrogenase</fullName>
    </submittedName>
</protein>
<dbReference type="SUPFAM" id="SSF53720">
    <property type="entry name" value="ALDH-like"/>
    <property type="match status" value="1"/>
</dbReference>
<dbReference type="PROSITE" id="PS00687">
    <property type="entry name" value="ALDEHYDE_DEHYDR_GLU"/>
    <property type="match status" value="1"/>
</dbReference>
<dbReference type="Proteomes" id="UP001610444">
    <property type="component" value="Unassembled WGS sequence"/>
</dbReference>
<dbReference type="InterPro" id="IPR050740">
    <property type="entry name" value="Aldehyde_DH_Superfamily"/>
</dbReference>
<sequence length="473" mass="49742">MATYTVPLLIDGVALETEETFSVLDPNDGSELWKAFGASAVEAGKAAAAAQAAFPVWSGLNYLERRNLLNKAADQMAECLDELKNYATLETAAGGEWAAFDCENAVQVLREVACRQSTIQGNLPPLLDTQSTALVEHVPYGVVLGIAPWNAAALLGVRAIAFALAAGNTVVLKASELCPRTHFLLGDCFRKAGFPPGVVNVVAHSPEKGPEVIGALIKHPAVTKINFTGSTAVGRIIAGLAAKELKPVLLELGGKAPLIVLDDADLEGAATATARGANLHAGQICMATERVIVLESVAARFEAILKQTYAKIYPPGIKHQAAVRPSGARKVRELIQDALDNGAAIVAGSSGFADSANRSVTPIVLKNVQQSRLYREESFGPALAFIVVPTVEEAIAVANDTEYGLSAAVWGSLPKALAVARKIHSSAVHINDSTIHDEPTLPHGGMKSSGYGRFGSSWGISEFLTTRTITLKV</sequence>
<dbReference type="Pfam" id="PF00171">
    <property type="entry name" value="Aldedh"/>
    <property type="match status" value="1"/>
</dbReference>
<evidence type="ECO:0000256" key="1">
    <source>
        <dbReference type="ARBA" id="ARBA00023002"/>
    </source>
</evidence>
<dbReference type="PANTHER" id="PTHR43353">
    <property type="entry name" value="SUCCINATE-SEMIALDEHYDE DEHYDROGENASE, MITOCHONDRIAL"/>
    <property type="match status" value="1"/>
</dbReference>
<dbReference type="InterPro" id="IPR016163">
    <property type="entry name" value="Ald_DH_C"/>
</dbReference>
<evidence type="ECO:0000313" key="6">
    <source>
        <dbReference type="Proteomes" id="UP001610444"/>
    </source>
</evidence>